<name>A0A0N8H585_9HYPO</name>
<evidence type="ECO:0000313" key="3">
    <source>
        <dbReference type="EMBL" id="KPM35468.1"/>
    </source>
</evidence>
<gene>
    <name evidence="3" type="ORF">AK830_g11098</name>
</gene>
<keyword evidence="4" id="KW-1185">Reference proteome</keyword>
<feature type="compositionally biased region" description="Low complexity" evidence="1">
    <location>
        <begin position="78"/>
        <end position="91"/>
    </location>
</feature>
<organism evidence="3 4">
    <name type="scientific">Neonectria ditissima</name>
    <dbReference type="NCBI Taxonomy" id="78410"/>
    <lineage>
        <taxon>Eukaryota</taxon>
        <taxon>Fungi</taxon>
        <taxon>Dikarya</taxon>
        <taxon>Ascomycota</taxon>
        <taxon>Pezizomycotina</taxon>
        <taxon>Sordariomycetes</taxon>
        <taxon>Hypocreomycetidae</taxon>
        <taxon>Hypocreales</taxon>
        <taxon>Nectriaceae</taxon>
        <taxon>Neonectria</taxon>
    </lineage>
</organism>
<accession>A0A0N8H585</accession>
<dbReference type="EMBL" id="LKCW01000250">
    <property type="protein sequence ID" value="KPM35468.1"/>
    <property type="molecule type" value="Genomic_DNA"/>
</dbReference>
<dbReference type="Pfam" id="PF20516">
    <property type="entry name" value="PDDEXK_12"/>
    <property type="match status" value="1"/>
</dbReference>
<dbReference type="InterPro" id="IPR046797">
    <property type="entry name" value="PDDEXK_12"/>
</dbReference>
<feature type="region of interest" description="Disordered" evidence="1">
    <location>
        <begin position="69"/>
        <end position="102"/>
    </location>
</feature>
<comment type="caution">
    <text evidence="3">The sequence shown here is derived from an EMBL/GenBank/DDBJ whole genome shotgun (WGS) entry which is preliminary data.</text>
</comment>
<dbReference type="OrthoDB" id="4161186at2759"/>
<evidence type="ECO:0000256" key="1">
    <source>
        <dbReference type="SAM" id="MobiDB-lite"/>
    </source>
</evidence>
<feature type="domain" description="PD-(D/E)XK nuclease-like" evidence="2">
    <location>
        <begin position="152"/>
        <end position="401"/>
    </location>
</feature>
<evidence type="ECO:0000259" key="2">
    <source>
        <dbReference type="Pfam" id="PF20516"/>
    </source>
</evidence>
<dbReference type="Proteomes" id="UP000050424">
    <property type="component" value="Unassembled WGS sequence"/>
</dbReference>
<protein>
    <recommendedName>
        <fullName evidence="2">PD-(D/E)XK nuclease-like domain-containing protein</fullName>
    </recommendedName>
</protein>
<dbReference type="AlphaFoldDB" id="A0A0N8H585"/>
<proteinExistence type="predicted"/>
<sequence length="430" mass="47917">MAGVADDTRTFIEAWLECFQDSCDAHGEEALIIPDLDLNNMSYTPSPKKRTRLASGVVDLEATPRRAVGGLSEASIGDAASDSNSITTSSSRHGGSASPKKREIALRLATDFPVRREHISSMQGPTLLMQDLARLRTASVIPASMKDSVTKDSSWANPPNDSWFYDTPALEDNDGEHADKYIYQRLKTIQRKTIQCTQRMEHEAGWNDSVHSSLLELALDGERYPNVSYRNVTQCRIYPELRDPDPFLVDAKADYAMFLEPPNDSKLAMSLLRYRQLRPACHRATHIQLSDEASTPVAIGIETKSSKSDGSIMGSAQLATWLRAQFRHLESLPNHGSQGLPIIPIILVQGAAWRVDFAQRTESCTVIWEGFNIGSSDEILGCYRIYAGLLRLARWCREEFWPWWEQALAVPQSQFQPAPEGGASQLGLYD</sequence>
<reference evidence="3 4" key="1">
    <citation type="submission" date="2015-09" db="EMBL/GenBank/DDBJ databases">
        <title>Draft genome of a European isolate of the apple canker pathogen Neonectria ditissima.</title>
        <authorList>
            <person name="Gomez-Cortecero A."/>
            <person name="Harrison R.J."/>
            <person name="Armitage A.D."/>
        </authorList>
    </citation>
    <scope>NUCLEOTIDE SEQUENCE [LARGE SCALE GENOMIC DNA]</scope>
    <source>
        <strain evidence="3 4">R09/05</strain>
    </source>
</reference>
<evidence type="ECO:0000313" key="4">
    <source>
        <dbReference type="Proteomes" id="UP000050424"/>
    </source>
</evidence>